<evidence type="ECO:0000313" key="3">
    <source>
        <dbReference type="Proteomes" id="UP000193240"/>
    </source>
</evidence>
<comment type="similarity">
    <text evidence="1">Belongs to the complex I LYR family.</text>
</comment>
<dbReference type="InterPro" id="IPR052000">
    <property type="entry name" value="ETFRF1"/>
</dbReference>
<organism evidence="2 3">
    <name type="scientific">Epicoccum nigrum</name>
    <name type="common">Soil fungus</name>
    <name type="synonym">Epicoccum purpurascens</name>
    <dbReference type="NCBI Taxonomy" id="105696"/>
    <lineage>
        <taxon>Eukaryota</taxon>
        <taxon>Fungi</taxon>
        <taxon>Dikarya</taxon>
        <taxon>Ascomycota</taxon>
        <taxon>Pezizomycotina</taxon>
        <taxon>Dothideomycetes</taxon>
        <taxon>Pleosporomycetidae</taxon>
        <taxon>Pleosporales</taxon>
        <taxon>Pleosporineae</taxon>
        <taxon>Didymellaceae</taxon>
        <taxon>Epicoccum</taxon>
    </lineage>
</organism>
<protein>
    <recommendedName>
        <fullName evidence="4">Mitochondrial zinc maintenance protein 1, mitochondrial</fullName>
    </recommendedName>
</protein>
<dbReference type="OMA" id="HRAFMSK"/>
<dbReference type="GO" id="GO:0005739">
    <property type="term" value="C:mitochondrion"/>
    <property type="evidence" value="ECO:0007669"/>
    <property type="project" value="TreeGrafter"/>
</dbReference>
<dbReference type="EMBL" id="KZ107851">
    <property type="protein sequence ID" value="OSS46431.1"/>
    <property type="molecule type" value="Genomic_DNA"/>
</dbReference>
<evidence type="ECO:0008006" key="4">
    <source>
        <dbReference type="Google" id="ProtNLM"/>
    </source>
</evidence>
<dbReference type="PANTHER" id="PTHR21024:SF0">
    <property type="entry name" value="ELECTRON TRANSFER FLAVOPROTEIN REGULATORY FACTOR 1"/>
    <property type="match status" value="1"/>
</dbReference>
<dbReference type="AlphaFoldDB" id="A0A1Y2LRB6"/>
<dbReference type="PANTHER" id="PTHR21024">
    <property type="entry name" value="GROWTH HORMONE-INDUCIBLE SOLUBLE PROTEIN-RELATED"/>
    <property type="match status" value="1"/>
</dbReference>
<dbReference type="GO" id="GO:0090324">
    <property type="term" value="P:negative regulation of oxidative phosphorylation"/>
    <property type="evidence" value="ECO:0007669"/>
    <property type="project" value="InterPro"/>
</dbReference>
<name>A0A1Y2LRB6_EPING</name>
<accession>A0A1Y2LRB6</accession>
<dbReference type="InParanoid" id="A0A1Y2LRB6"/>
<dbReference type="InterPro" id="IPR045296">
    <property type="entry name" value="Complex1_LYR_ETFRF1_LYRM5"/>
</dbReference>
<reference evidence="2 3" key="1">
    <citation type="journal article" date="2017" name="Genome Announc.">
        <title>Genome sequence of the saprophytic ascomycete Epicoccum nigrum ICMP 19927 strain isolated from New Zealand.</title>
        <authorList>
            <person name="Fokin M."/>
            <person name="Fleetwood D."/>
            <person name="Weir B.S."/>
            <person name="Villas-Boas S.G."/>
        </authorList>
    </citation>
    <scope>NUCLEOTIDE SEQUENCE [LARGE SCALE GENOMIC DNA]</scope>
    <source>
        <strain evidence="2 3">ICMP 19927</strain>
    </source>
</reference>
<sequence>MSTPNLSLRHQVIRIYKELLYLSRDYPEGYDWARSRLHKAFSSQAHLQDEEAIKNGIKRAEFVKKEIEALYYLKRYRALRQRYDPIQ</sequence>
<evidence type="ECO:0000256" key="1">
    <source>
        <dbReference type="ARBA" id="ARBA00009508"/>
    </source>
</evidence>
<dbReference type="Proteomes" id="UP000193240">
    <property type="component" value="Unassembled WGS sequence"/>
</dbReference>
<gene>
    <name evidence="2" type="ORF">B5807_08514</name>
</gene>
<dbReference type="CDD" id="cd20265">
    <property type="entry name" value="Complex1_LYR_ETFRF1_LYRM5"/>
    <property type="match status" value="1"/>
</dbReference>
<proteinExistence type="inferred from homology"/>
<dbReference type="STRING" id="105696.A0A1Y2LRB6"/>
<dbReference type="GO" id="GO:0022904">
    <property type="term" value="P:respiratory electron transport chain"/>
    <property type="evidence" value="ECO:0007669"/>
    <property type="project" value="TreeGrafter"/>
</dbReference>
<evidence type="ECO:0000313" key="2">
    <source>
        <dbReference type="EMBL" id="OSS46431.1"/>
    </source>
</evidence>
<keyword evidence="3" id="KW-1185">Reference proteome</keyword>
<dbReference type="Pfam" id="PF13233">
    <property type="entry name" value="Complex1_LYR_2"/>
    <property type="match status" value="1"/>
</dbReference>